<dbReference type="Pfam" id="PF02472">
    <property type="entry name" value="ExbD"/>
    <property type="match status" value="1"/>
</dbReference>
<sequence length="104" mass="11454">MISPTTENMPSLLVNLPTAKEATPLHVNQSIILTISSNGTIYINDKLSNEKTLKNDLISAIKNKDIQIFIRGDDKLNYGAIIRIINIVNSYGLKNIALVTKTTT</sequence>
<evidence type="ECO:0000313" key="9">
    <source>
        <dbReference type="Proteomes" id="UP000033562"/>
    </source>
</evidence>
<reference evidence="8 9" key="1">
    <citation type="submission" date="2015-02" db="EMBL/GenBank/DDBJ databases">
        <title>Genome Sequencing of Rickettsiales.</title>
        <authorList>
            <person name="Daugherty S.C."/>
            <person name="Su Q."/>
            <person name="Abolude K."/>
            <person name="Beier-Sexton M."/>
            <person name="Carlyon J.A."/>
            <person name="Carter R."/>
            <person name="Day N.P."/>
            <person name="Dumler S.J."/>
            <person name="Dyachenko V."/>
            <person name="Godinez A."/>
            <person name="Kurtti T.J."/>
            <person name="Lichay M."/>
            <person name="Mullins K.E."/>
            <person name="Ott S."/>
            <person name="Pappas-Brown V."/>
            <person name="Paris D.H."/>
            <person name="Patel P."/>
            <person name="Richards A.L."/>
            <person name="Sadzewicz L."/>
            <person name="Sears K."/>
            <person name="Seidman D."/>
            <person name="Sengamalay N."/>
            <person name="Stenos J."/>
            <person name="Tallon L.J."/>
            <person name="Vincent G."/>
            <person name="Fraser C.M."/>
            <person name="Munderloh U."/>
            <person name="Dunning-Hotopp J.C."/>
        </authorList>
    </citation>
    <scope>NUCLEOTIDE SEQUENCE [LARGE SCALE GENOMIC DNA]</scope>
    <source>
        <strain evidence="8 9">RAC413</strain>
    </source>
</reference>
<dbReference type="EMBL" id="LANX01000001">
    <property type="protein sequence ID" value="KJV69622.1"/>
    <property type="molecule type" value="Genomic_DNA"/>
</dbReference>
<dbReference type="GO" id="GO:0015031">
    <property type="term" value="P:protein transport"/>
    <property type="evidence" value="ECO:0007669"/>
    <property type="project" value="UniProtKB-KW"/>
</dbReference>
<keyword evidence="7" id="KW-0653">Protein transport</keyword>
<dbReference type="AlphaFoldDB" id="A0A0F3NPL7"/>
<protein>
    <submittedName>
        <fullName evidence="8">Biopolymer transport ExbD/TolR family protein</fullName>
    </submittedName>
</protein>
<dbReference type="STRING" id="1359163.NLO413_1022"/>
<gene>
    <name evidence="8" type="ORF">NLO413_1022</name>
</gene>
<comment type="subcellular location">
    <subcellularLocation>
        <location evidence="1">Cell membrane</location>
        <topology evidence="1">Single-pass membrane protein</topology>
    </subcellularLocation>
    <subcellularLocation>
        <location evidence="7">Cell membrane</location>
        <topology evidence="7">Single-pass type II membrane protein</topology>
    </subcellularLocation>
</comment>
<evidence type="ECO:0000313" key="8">
    <source>
        <dbReference type="EMBL" id="KJV69622.1"/>
    </source>
</evidence>
<accession>A0A0F3NPL7</accession>
<organism evidence="8 9">
    <name type="scientific">Candidatus Neoehrlichia procyonis str. RAC413</name>
    <dbReference type="NCBI Taxonomy" id="1359163"/>
    <lineage>
        <taxon>Bacteria</taxon>
        <taxon>Pseudomonadati</taxon>
        <taxon>Pseudomonadota</taxon>
        <taxon>Alphaproteobacteria</taxon>
        <taxon>Rickettsiales</taxon>
        <taxon>Anaplasmataceae</taxon>
        <taxon>Candidatus Neoehrlichia</taxon>
    </lineage>
</organism>
<dbReference type="Proteomes" id="UP000033562">
    <property type="component" value="Unassembled WGS sequence"/>
</dbReference>
<dbReference type="Gene3D" id="3.30.420.270">
    <property type="match status" value="1"/>
</dbReference>
<keyword evidence="7" id="KW-0813">Transport</keyword>
<evidence type="ECO:0000256" key="6">
    <source>
        <dbReference type="ARBA" id="ARBA00023136"/>
    </source>
</evidence>
<evidence type="ECO:0000256" key="3">
    <source>
        <dbReference type="ARBA" id="ARBA00022475"/>
    </source>
</evidence>
<dbReference type="InterPro" id="IPR003400">
    <property type="entry name" value="ExbD"/>
</dbReference>
<name>A0A0F3NPL7_9RICK</name>
<keyword evidence="6" id="KW-0472">Membrane</keyword>
<evidence type="ECO:0000256" key="5">
    <source>
        <dbReference type="ARBA" id="ARBA00022989"/>
    </source>
</evidence>
<evidence type="ECO:0000256" key="2">
    <source>
        <dbReference type="ARBA" id="ARBA00005811"/>
    </source>
</evidence>
<keyword evidence="3" id="KW-1003">Cell membrane</keyword>
<dbReference type="GO" id="GO:0022857">
    <property type="term" value="F:transmembrane transporter activity"/>
    <property type="evidence" value="ECO:0007669"/>
    <property type="project" value="InterPro"/>
</dbReference>
<comment type="caution">
    <text evidence="8">The sequence shown here is derived from an EMBL/GenBank/DDBJ whole genome shotgun (WGS) entry which is preliminary data.</text>
</comment>
<proteinExistence type="inferred from homology"/>
<evidence type="ECO:0000256" key="4">
    <source>
        <dbReference type="ARBA" id="ARBA00022692"/>
    </source>
</evidence>
<keyword evidence="9" id="KW-1185">Reference proteome</keyword>
<keyword evidence="5" id="KW-1133">Transmembrane helix</keyword>
<keyword evidence="4 7" id="KW-0812">Transmembrane</keyword>
<evidence type="ECO:0000256" key="1">
    <source>
        <dbReference type="ARBA" id="ARBA00004162"/>
    </source>
</evidence>
<dbReference type="GO" id="GO:0005886">
    <property type="term" value="C:plasma membrane"/>
    <property type="evidence" value="ECO:0007669"/>
    <property type="project" value="UniProtKB-SubCell"/>
</dbReference>
<comment type="similarity">
    <text evidence="2 7">Belongs to the ExbD/TolR family.</text>
</comment>
<evidence type="ECO:0000256" key="7">
    <source>
        <dbReference type="RuleBase" id="RU003879"/>
    </source>
</evidence>